<dbReference type="GO" id="GO:0033202">
    <property type="term" value="C:DNA helicase complex"/>
    <property type="evidence" value="ECO:0007669"/>
    <property type="project" value="TreeGrafter"/>
</dbReference>
<evidence type="ECO:0000256" key="8">
    <source>
        <dbReference type="ARBA" id="ARBA00022840"/>
    </source>
</evidence>
<accession>A0A2M9CIC9</accession>
<evidence type="ECO:0000259" key="16">
    <source>
        <dbReference type="PROSITE" id="PS51198"/>
    </source>
</evidence>
<dbReference type="GO" id="GO:0005829">
    <property type="term" value="C:cytosol"/>
    <property type="evidence" value="ECO:0007669"/>
    <property type="project" value="TreeGrafter"/>
</dbReference>
<evidence type="ECO:0000256" key="6">
    <source>
        <dbReference type="ARBA" id="ARBA00022806"/>
    </source>
</evidence>
<dbReference type="InterPro" id="IPR013986">
    <property type="entry name" value="DExx_box_DNA_helicase_dom_sf"/>
</dbReference>
<keyword evidence="2" id="KW-0540">Nuclease</keyword>
<keyword evidence="6 15" id="KW-0347">Helicase</keyword>
<dbReference type="SUPFAM" id="SSF52980">
    <property type="entry name" value="Restriction endonuclease-like"/>
    <property type="match status" value="1"/>
</dbReference>
<dbReference type="Pfam" id="PF00580">
    <property type="entry name" value="UvrD-helicase"/>
    <property type="match status" value="1"/>
</dbReference>
<keyword evidence="10" id="KW-0234">DNA repair</keyword>
<dbReference type="Proteomes" id="UP000228758">
    <property type="component" value="Unassembled WGS sequence"/>
</dbReference>
<evidence type="ECO:0000256" key="13">
    <source>
        <dbReference type="ARBA" id="ARBA00034808"/>
    </source>
</evidence>
<evidence type="ECO:0000256" key="14">
    <source>
        <dbReference type="ARBA" id="ARBA00048988"/>
    </source>
</evidence>
<comment type="catalytic activity">
    <reaction evidence="14">
        <text>ATP + H2O = ADP + phosphate + H(+)</text>
        <dbReference type="Rhea" id="RHEA:13065"/>
        <dbReference type="ChEBI" id="CHEBI:15377"/>
        <dbReference type="ChEBI" id="CHEBI:15378"/>
        <dbReference type="ChEBI" id="CHEBI:30616"/>
        <dbReference type="ChEBI" id="CHEBI:43474"/>
        <dbReference type="ChEBI" id="CHEBI:456216"/>
        <dbReference type="EC" id="5.6.2.4"/>
    </reaction>
</comment>
<dbReference type="Gene3D" id="1.10.486.10">
    <property type="entry name" value="PCRA, domain 4"/>
    <property type="match status" value="1"/>
</dbReference>
<evidence type="ECO:0000259" key="17">
    <source>
        <dbReference type="PROSITE" id="PS51217"/>
    </source>
</evidence>
<dbReference type="Gene3D" id="1.10.10.160">
    <property type="match status" value="1"/>
</dbReference>
<gene>
    <name evidence="18" type="ORF">CLV46_1165</name>
</gene>
<dbReference type="InterPro" id="IPR000212">
    <property type="entry name" value="DNA_helicase_UvrD/REP"/>
</dbReference>
<dbReference type="Gene3D" id="3.90.320.10">
    <property type="match status" value="1"/>
</dbReference>
<keyword evidence="19" id="KW-1185">Reference proteome</keyword>
<organism evidence="18 19">
    <name type="scientific">Diaminobutyricimonas aerilata</name>
    <dbReference type="NCBI Taxonomy" id="1162967"/>
    <lineage>
        <taxon>Bacteria</taxon>
        <taxon>Bacillati</taxon>
        <taxon>Actinomycetota</taxon>
        <taxon>Actinomycetes</taxon>
        <taxon>Micrococcales</taxon>
        <taxon>Microbacteriaceae</taxon>
        <taxon>Diaminobutyricimonas</taxon>
    </lineage>
</organism>
<name>A0A2M9CIC9_9MICO</name>
<dbReference type="InterPro" id="IPR014017">
    <property type="entry name" value="DNA_helicase_UvrD-like_C"/>
</dbReference>
<dbReference type="EMBL" id="PGFF01000001">
    <property type="protein sequence ID" value="PJJ71615.1"/>
    <property type="molecule type" value="Genomic_DNA"/>
</dbReference>
<keyword evidence="8 15" id="KW-0067">ATP-binding</keyword>
<dbReference type="InterPro" id="IPR014016">
    <property type="entry name" value="UvrD-like_ATP-bd"/>
</dbReference>
<dbReference type="PROSITE" id="PS51198">
    <property type="entry name" value="UVRD_HELICASE_ATP_BIND"/>
    <property type="match status" value="1"/>
</dbReference>
<evidence type="ECO:0000256" key="2">
    <source>
        <dbReference type="ARBA" id="ARBA00022722"/>
    </source>
</evidence>
<evidence type="ECO:0000256" key="9">
    <source>
        <dbReference type="ARBA" id="ARBA00023125"/>
    </source>
</evidence>
<evidence type="ECO:0000256" key="5">
    <source>
        <dbReference type="ARBA" id="ARBA00022801"/>
    </source>
</evidence>
<dbReference type="InterPro" id="IPR038726">
    <property type="entry name" value="PDDEXK_AddAB-type"/>
</dbReference>
<reference evidence="18 19" key="1">
    <citation type="submission" date="2017-11" db="EMBL/GenBank/DDBJ databases">
        <title>Genomic Encyclopedia of Archaeal and Bacterial Type Strains, Phase II (KMG-II): From Individual Species to Whole Genera.</title>
        <authorList>
            <person name="Goeker M."/>
        </authorList>
    </citation>
    <scope>NUCLEOTIDE SEQUENCE [LARGE SCALE GENOMIC DNA]</scope>
    <source>
        <strain evidence="18 19">DSM 27393</strain>
    </source>
</reference>
<dbReference type="GO" id="GO:0000725">
    <property type="term" value="P:recombinational repair"/>
    <property type="evidence" value="ECO:0007669"/>
    <property type="project" value="TreeGrafter"/>
</dbReference>
<dbReference type="GO" id="GO:0005524">
    <property type="term" value="F:ATP binding"/>
    <property type="evidence" value="ECO:0007669"/>
    <property type="project" value="UniProtKB-UniRule"/>
</dbReference>
<evidence type="ECO:0000256" key="12">
    <source>
        <dbReference type="ARBA" id="ARBA00034617"/>
    </source>
</evidence>
<proteinExistence type="inferred from homology"/>
<keyword evidence="4" id="KW-0227">DNA damage</keyword>
<dbReference type="EC" id="5.6.2.4" evidence="13"/>
<keyword evidence="3 15" id="KW-0547">Nucleotide-binding</keyword>
<keyword evidence="11" id="KW-0413">Isomerase</keyword>
<evidence type="ECO:0000256" key="15">
    <source>
        <dbReference type="PROSITE-ProRule" id="PRU00560"/>
    </source>
</evidence>
<keyword evidence="5 15" id="KW-0378">Hydrolase</keyword>
<keyword evidence="9" id="KW-0238">DNA-binding</keyword>
<evidence type="ECO:0000256" key="11">
    <source>
        <dbReference type="ARBA" id="ARBA00023235"/>
    </source>
</evidence>
<dbReference type="InterPro" id="IPR011335">
    <property type="entry name" value="Restrct_endonuc-II-like"/>
</dbReference>
<dbReference type="GO" id="GO:0043138">
    <property type="term" value="F:3'-5' DNA helicase activity"/>
    <property type="evidence" value="ECO:0007669"/>
    <property type="project" value="UniProtKB-EC"/>
</dbReference>
<dbReference type="Gene3D" id="3.40.50.300">
    <property type="entry name" value="P-loop containing nucleotide triphosphate hydrolases"/>
    <property type="match status" value="2"/>
</dbReference>
<evidence type="ECO:0000313" key="19">
    <source>
        <dbReference type="Proteomes" id="UP000228758"/>
    </source>
</evidence>
<evidence type="ECO:0000256" key="1">
    <source>
        <dbReference type="ARBA" id="ARBA00009922"/>
    </source>
</evidence>
<dbReference type="PANTHER" id="PTHR11070">
    <property type="entry name" value="UVRD / RECB / PCRA DNA HELICASE FAMILY MEMBER"/>
    <property type="match status" value="1"/>
</dbReference>
<comment type="caution">
    <text evidence="18">The sequence shown here is derived from an EMBL/GenBank/DDBJ whole genome shotgun (WGS) entry which is preliminary data.</text>
</comment>
<sequence length="997" mass="106271">MLELPADASAVVLGAPGSGKTTTLIEAVAQRVLEKGWSTDELLVLAPSRATATRLRDRLALRLGVPTSGPLARTPTSFAFRITRSDDLGDPPTLLTGGEQDAFIRELLEGHAEEGSGPAWPDHLGPDVRALRTFRTELRELLMRATEYGVAPQRLAALGREHDRPEWVAAGAFAREYAAVLANTGAASLDPAELLSAAAASIRAGVDLGPLRLVLLDDAQEATESVLTLVRALADRGVAVLAFGDPDVATNGFRGGEASGLARLAPRTLTLDGVHRHGPALRAALSSVVARVGAAAAGTQRAAASRAADHPHPIAVVEAPTPARQYAAIARRLREEHLENGCAWTDMVVVVRSGSRLAEVARALTLAEVPARGSGGGRALRDDTAARTLLTIAAVALGRTELDEQVASELLLSPFGGLDRLGLRTLRLALRAEELAGGGSRASGELLVEALGDPARLATIDHRVGRSATRLAGTLQAVAALAARGGTIEELLWTAWERSRLAERWGEEALSAGVTAEEANRNLDGVLALFTSARRFVERRPEDEPRAFVDSLLDAEVPEDLLTPQAREDAVLVTTPSGVVGSEYRIVVVADVQEGVWPNLRLRGSLLGAQQLVRVVTGEADAQLDERRLVRDDELRLFALAISRARERVIVGAVVNDDEAPSVLFGLLPPDVERLDATAVRPLSLRATVGRMRRDLTAPGVPAPVRSAAASGLALLAREQVPGAAPEQWGGLLPVSTDAPLWDLDDPEVRVPVSPSSIDRLEEAPLHWFVDRVAGDSGSTALTLGNVLHWALETSEAPDADSLWARVQERWGELAFESPWVAEREQRLARRMVEAMAAYLTDTTASGNRFVSAEQSFELEIDRAVVRGKIDRVEQAADGRVVIIDLKTGQAKKADGDAQLEAYQAAYASGVVEGLADGHAPGGAALLFVKKGTKSRPYTLAVQPPFGDEGLEAFKERITRAARLIAAAEFEGLLELDEFRPGNEKFRWHIVGSVTGD</sequence>
<evidence type="ECO:0000256" key="7">
    <source>
        <dbReference type="ARBA" id="ARBA00022839"/>
    </source>
</evidence>
<dbReference type="AlphaFoldDB" id="A0A2M9CIC9"/>
<dbReference type="SUPFAM" id="SSF52540">
    <property type="entry name" value="P-loop containing nucleoside triphosphate hydrolases"/>
    <property type="match status" value="1"/>
</dbReference>
<dbReference type="PANTHER" id="PTHR11070:SF59">
    <property type="entry name" value="DNA 3'-5' HELICASE"/>
    <property type="match status" value="1"/>
</dbReference>
<dbReference type="InterPro" id="IPR027417">
    <property type="entry name" value="P-loop_NTPase"/>
</dbReference>
<evidence type="ECO:0000313" key="18">
    <source>
        <dbReference type="EMBL" id="PJJ71615.1"/>
    </source>
</evidence>
<feature type="domain" description="UvrD-like helicase ATP-binding" evidence="16">
    <location>
        <begin position="1"/>
        <end position="284"/>
    </location>
</feature>
<feature type="domain" description="UvrD-like helicase C-terminal" evidence="17">
    <location>
        <begin position="283"/>
        <end position="581"/>
    </location>
</feature>
<evidence type="ECO:0000256" key="3">
    <source>
        <dbReference type="ARBA" id="ARBA00022741"/>
    </source>
</evidence>
<evidence type="ECO:0000256" key="10">
    <source>
        <dbReference type="ARBA" id="ARBA00023204"/>
    </source>
</evidence>
<comment type="catalytic activity">
    <reaction evidence="12">
        <text>Couples ATP hydrolysis with the unwinding of duplex DNA by translocating in the 3'-5' direction.</text>
        <dbReference type="EC" id="5.6.2.4"/>
    </reaction>
</comment>
<dbReference type="GO" id="GO:0004527">
    <property type="term" value="F:exonuclease activity"/>
    <property type="evidence" value="ECO:0007669"/>
    <property type="project" value="UniProtKB-KW"/>
</dbReference>
<protein>
    <recommendedName>
        <fullName evidence="13">DNA 3'-5' helicase</fullName>
        <ecNumber evidence="13">5.6.2.4</ecNumber>
    </recommendedName>
</protein>
<dbReference type="Pfam" id="PF12705">
    <property type="entry name" value="PDDEXK_1"/>
    <property type="match status" value="1"/>
</dbReference>
<keyword evidence="7" id="KW-0269">Exonuclease</keyword>
<dbReference type="InterPro" id="IPR011604">
    <property type="entry name" value="PDDEXK-like_dom_sf"/>
</dbReference>
<dbReference type="PROSITE" id="PS51217">
    <property type="entry name" value="UVRD_HELICASE_CTER"/>
    <property type="match status" value="1"/>
</dbReference>
<comment type="similarity">
    <text evidence="1">Belongs to the helicase family. UvrD subfamily.</text>
</comment>
<evidence type="ECO:0000256" key="4">
    <source>
        <dbReference type="ARBA" id="ARBA00022763"/>
    </source>
</evidence>
<feature type="binding site" evidence="15">
    <location>
        <begin position="14"/>
        <end position="21"/>
    </location>
    <ligand>
        <name>ATP</name>
        <dbReference type="ChEBI" id="CHEBI:30616"/>
    </ligand>
</feature>
<dbReference type="GO" id="GO:0003677">
    <property type="term" value="F:DNA binding"/>
    <property type="evidence" value="ECO:0007669"/>
    <property type="project" value="UniProtKB-KW"/>
</dbReference>